<sequence>MEQHRQRERDALLQQKAVLEARLNLILTRRKESTRLLEVLISRAQARHCILLKGIQAYKEAKSEAKKHKRQLEKQRARQRRSELKLPLDNHQITCKIMHPGIGASCLPAGQELAITKNLSTNRRPDVKTLQIQTRYMDMTR</sequence>
<evidence type="ECO:0000313" key="2">
    <source>
        <dbReference type="EMBL" id="VEL20444.1"/>
    </source>
</evidence>
<reference evidence="2" key="1">
    <citation type="submission" date="2018-11" db="EMBL/GenBank/DDBJ databases">
        <authorList>
            <consortium name="Pathogen Informatics"/>
        </authorList>
    </citation>
    <scope>NUCLEOTIDE SEQUENCE</scope>
</reference>
<proteinExistence type="predicted"/>
<organism evidence="2 3">
    <name type="scientific">Protopolystoma xenopodis</name>
    <dbReference type="NCBI Taxonomy" id="117903"/>
    <lineage>
        <taxon>Eukaryota</taxon>
        <taxon>Metazoa</taxon>
        <taxon>Spiralia</taxon>
        <taxon>Lophotrochozoa</taxon>
        <taxon>Platyhelminthes</taxon>
        <taxon>Monogenea</taxon>
        <taxon>Polyopisthocotylea</taxon>
        <taxon>Polystomatidea</taxon>
        <taxon>Polystomatidae</taxon>
        <taxon>Protopolystoma</taxon>
    </lineage>
</organism>
<accession>A0A3S5AMR6</accession>
<name>A0A3S5AMR6_9PLAT</name>
<gene>
    <name evidence="2" type="ORF">PXEA_LOCUS13884</name>
</gene>
<dbReference type="EMBL" id="CAAALY010046498">
    <property type="protein sequence ID" value="VEL20444.1"/>
    <property type="molecule type" value="Genomic_DNA"/>
</dbReference>
<comment type="caution">
    <text evidence="2">The sequence shown here is derived from an EMBL/GenBank/DDBJ whole genome shotgun (WGS) entry which is preliminary data.</text>
</comment>
<dbReference type="Proteomes" id="UP000784294">
    <property type="component" value="Unassembled WGS sequence"/>
</dbReference>
<evidence type="ECO:0000256" key="1">
    <source>
        <dbReference type="SAM" id="MobiDB-lite"/>
    </source>
</evidence>
<feature type="region of interest" description="Disordered" evidence="1">
    <location>
        <begin position="62"/>
        <end position="84"/>
    </location>
</feature>
<keyword evidence="3" id="KW-1185">Reference proteome</keyword>
<feature type="compositionally biased region" description="Basic and acidic residues" evidence="1">
    <location>
        <begin position="72"/>
        <end position="84"/>
    </location>
</feature>
<protein>
    <submittedName>
        <fullName evidence="2">Uncharacterized protein</fullName>
    </submittedName>
</protein>
<evidence type="ECO:0000313" key="3">
    <source>
        <dbReference type="Proteomes" id="UP000784294"/>
    </source>
</evidence>
<dbReference type="AlphaFoldDB" id="A0A3S5AMR6"/>